<gene>
    <name evidence="2" type="ORF">LPB142_12115</name>
</gene>
<dbReference type="EMBL" id="CP017781">
    <property type="protein sequence ID" value="AOZ69976.1"/>
    <property type="molecule type" value="Genomic_DNA"/>
</dbReference>
<evidence type="ECO:0000259" key="1">
    <source>
        <dbReference type="Pfam" id="PF03372"/>
    </source>
</evidence>
<keyword evidence="2" id="KW-0540">Nuclease</keyword>
<dbReference type="InterPro" id="IPR005135">
    <property type="entry name" value="Endo/exonuclease/phosphatase"/>
</dbReference>
<organism evidence="2 3">
    <name type="scientific">Rhodobacter xanthinilyticus</name>
    <dbReference type="NCBI Taxonomy" id="1850250"/>
    <lineage>
        <taxon>Bacteria</taxon>
        <taxon>Pseudomonadati</taxon>
        <taxon>Pseudomonadota</taxon>
        <taxon>Alphaproteobacteria</taxon>
        <taxon>Rhodobacterales</taxon>
        <taxon>Rhodobacter group</taxon>
        <taxon>Rhodobacter</taxon>
    </lineage>
</organism>
<dbReference type="GO" id="GO:0006506">
    <property type="term" value="P:GPI anchor biosynthetic process"/>
    <property type="evidence" value="ECO:0007669"/>
    <property type="project" value="TreeGrafter"/>
</dbReference>
<accession>A0A1D9MDP6</accession>
<dbReference type="PANTHER" id="PTHR14859">
    <property type="entry name" value="CALCOFLUOR WHITE HYPERSENSITIVE PROTEIN PRECURSOR"/>
    <property type="match status" value="1"/>
</dbReference>
<protein>
    <submittedName>
        <fullName evidence="2">Endonuclease</fullName>
    </submittedName>
</protein>
<keyword evidence="2" id="KW-0378">Hydrolase</keyword>
<dbReference type="AlphaFoldDB" id="A0A1D9MDP6"/>
<dbReference type="SUPFAM" id="SSF56219">
    <property type="entry name" value="DNase I-like"/>
    <property type="match status" value="1"/>
</dbReference>
<keyword evidence="3" id="KW-1185">Reference proteome</keyword>
<dbReference type="Pfam" id="PF03372">
    <property type="entry name" value="Exo_endo_phos"/>
    <property type="match status" value="1"/>
</dbReference>
<dbReference type="GO" id="GO:0016020">
    <property type="term" value="C:membrane"/>
    <property type="evidence" value="ECO:0007669"/>
    <property type="project" value="GOC"/>
</dbReference>
<dbReference type="InterPro" id="IPR051916">
    <property type="entry name" value="GPI-anchor_lipid_remodeler"/>
</dbReference>
<sequence>MSALSFATCAALPVTPEPARGALAGLRRSLAVHKAARAELPAFGAVELAPPPAPARLALPLRVAAWNLERCLFPEESAAALGGLDVVLLSEMDHGMARTGQRHPTAEIAAALGMGYGYALEFLELGLGSEIERGFATEAENARGFHGNALLSRAALARPFRLTLPGLGQWFFDPEQPRLGERVAVGAEIETEAGPVVFVSTHLESACGQGHRAAQIGALIEALEAEFPGRPVLIGGDLNTGNHAGGDWRGESLFEIARAAGFSAHGGCEEAPTTRPSLITRWPERAMKLDWFLAKGLVLGPVAIRPALDATGRPLSDHDRIETEILGLAPAQAA</sequence>
<dbReference type="RefSeq" id="WP_071166532.1">
    <property type="nucleotide sequence ID" value="NZ_CP017781.1"/>
</dbReference>
<dbReference type="Gene3D" id="3.60.10.10">
    <property type="entry name" value="Endonuclease/exonuclease/phosphatase"/>
    <property type="match status" value="1"/>
</dbReference>
<dbReference type="STRING" id="1850250.LPB142_12115"/>
<feature type="domain" description="Endonuclease/exonuclease/phosphatase" evidence="1">
    <location>
        <begin position="78"/>
        <end position="318"/>
    </location>
</feature>
<evidence type="ECO:0000313" key="2">
    <source>
        <dbReference type="EMBL" id="AOZ69976.1"/>
    </source>
</evidence>
<dbReference type="InterPro" id="IPR036691">
    <property type="entry name" value="Endo/exonu/phosph_ase_sf"/>
</dbReference>
<dbReference type="Proteomes" id="UP000176562">
    <property type="component" value="Chromosome"/>
</dbReference>
<dbReference type="GO" id="GO:0004519">
    <property type="term" value="F:endonuclease activity"/>
    <property type="evidence" value="ECO:0007669"/>
    <property type="project" value="UniProtKB-KW"/>
</dbReference>
<evidence type="ECO:0000313" key="3">
    <source>
        <dbReference type="Proteomes" id="UP000176562"/>
    </source>
</evidence>
<keyword evidence="2" id="KW-0255">Endonuclease</keyword>
<proteinExistence type="predicted"/>
<name>A0A1D9MDP6_9RHOB</name>
<dbReference type="PANTHER" id="PTHR14859:SF1">
    <property type="entry name" value="PGAP2-INTERACTING PROTEIN"/>
    <property type="match status" value="1"/>
</dbReference>
<dbReference type="KEGG" id="rhp:LPB142_12115"/>
<reference evidence="2 3" key="1">
    <citation type="submission" date="2016-10" db="EMBL/GenBank/DDBJ databases">
        <title>Rhodobacter sp. LPB0142, isolated from sea water.</title>
        <authorList>
            <person name="Kim E."/>
            <person name="Yi H."/>
        </authorList>
    </citation>
    <scope>NUCLEOTIDE SEQUENCE [LARGE SCALE GENOMIC DNA]</scope>
    <source>
        <strain evidence="2 3">LPB0142</strain>
    </source>
</reference>